<proteinExistence type="predicted"/>
<evidence type="ECO:0000313" key="2">
    <source>
        <dbReference type="Proteomes" id="UP000683925"/>
    </source>
</evidence>
<dbReference type="OMA" id="DYNYYEL"/>
<dbReference type="OrthoDB" id="422005at2759"/>
<keyword evidence="2" id="KW-1185">Reference proteome</keyword>
<dbReference type="GO" id="GO:0003676">
    <property type="term" value="F:nucleic acid binding"/>
    <property type="evidence" value="ECO:0007669"/>
    <property type="project" value="InterPro"/>
</dbReference>
<protein>
    <recommendedName>
        <fullName evidence="3">CSD domain-containing protein</fullName>
    </recommendedName>
</protein>
<dbReference type="CDD" id="cd04458">
    <property type="entry name" value="CSP_CDS"/>
    <property type="match status" value="1"/>
</dbReference>
<dbReference type="AlphaFoldDB" id="A0A8S1XNQ2"/>
<dbReference type="Proteomes" id="UP000683925">
    <property type="component" value="Unassembled WGS sequence"/>
</dbReference>
<sequence length="380" mass="44700">MYSNLISSSQMTLKRESSINVMEQNDMVLILEPKTLFQCLSTLLFQTDIYQLQIQTLCLQQFKQHHKTLNNVSSLAEYIINQQSEQFEYLNLEMISQIFKVKIELYFIDDGLLSMIINHGYTKTIRIFKEDYNYYELQTNSYRKKFKFIKKIIDQTINSFLQINNTVLYNRPLSEEGSQKLHPSLNVVLSMNDLGNIGLSVQSAKTQKIDKQYQSQTLTPQLQKIMNVNQYSAKSPHAPITLRTSQKSNSVFNFQGSQVQQIIEEHEDTLFLQNIITKTYQNPQQTQQQIIASQPERVIGYLKFYNESKQYGFFLDDKNNKDIFVHQDDFKKSCVDPECYKKKRKGLVPYFSFQVIMYQGKNQPNVKAIDIKFERFDQQK</sequence>
<dbReference type="EMBL" id="CAJJDP010000128">
    <property type="protein sequence ID" value="CAD8202785.1"/>
    <property type="molecule type" value="Genomic_DNA"/>
</dbReference>
<gene>
    <name evidence="1" type="ORF">POCTA_138.1.T1280083</name>
</gene>
<name>A0A8S1XNQ2_PAROT</name>
<reference evidence="1" key="1">
    <citation type="submission" date="2021-01" db="EMBL/GenBank/DDBJ databases">
        <authorList>
            <consortium name="Genoscope - CEA"/>
            <person name="William W."/>
        </authorList>
    </citation>
    <scope>NUCLEOTIDE SEQUENCE</scope>
</reference>
<dbReference type="InterPro" id="IPR002059">
    <property type="entry name" value="CSP_DNA-bd"/>
</dbReference>
<comment type="caution">
    <text evidence="1">The sequence shown here is derived from an EMBL/GenBank/DDBJ whole genome shotgun (WGS) entry which is preliminary data.</text>
</comment>
<evidence type="ECO:0008006" key="3">
    <source>
        <dbReference type="Google" id="ProtNLM"/>
    </source>
</evidence>
<accession>A0A8S1XNQ2</accession>
<evidence type="ECO:0000313" key="1">
    <source>
        <dbReference type="EMBL" id="CAD8202785.1"/>
    </source>
</evidence>
<organism evidence="1 2">
    <name type="scientific">Paramecium octaurelia</name>
    <dbReference type="NCBI Taxonomy" id="43137"/>
    <lineage>
        <taxon>Eukaryota</taxon>
        <taxon>Sar</taxon>
        <taxon>Alveolata</taxon>
        <taxon>Ciliophora</taxon>
        <taxon>Intramacronucleata</taxon>
        <taxon>Oligohymenophorea</taxon>
        <taxon>Peniculida</taxon>
        <taxon>Parameciidae</taxon>
        <taxon>Paramecium</taxon>
    </lineage>
</organism>